<dbReference type="AlphaFoldDB" id="A0A397UCB0"/>
<dbReference type="Pfam" id="PF00172">
    <property type="entry name" value="Zn_clus"/>
    <property type="match status" value="1"/>
</dbReference>
<dbReference type="OrthoDB" id="3266505at2759"/>
<comment type="caution">
    <text evidence="3">The sequence shown here is derived from an EMBL/GenBank/DDBJ whole genome shotgun (WGS) entry which is preliminary data.</text>
</comment>
<dbReference type="GO" id="GO:0000981">
    <property type="term" value="F:DNA-binding transcription factor activity, RNA polymerase II-specific"/>
    <property type="evidence" value="ECO:0007669"/>
    <property type="project" value="InterPro"/>
</dbReference>
<feature type="domain" description="Zn(2)-C6 fungal-type" evidence="2">
    <location>
        <begin position="16"/>
        <end position="45"/>
    </location>
</feature>
<dbReference type="PANTHER" id="PTHR31668">
    <property type="entry name" value="GLUCOSE TRANSPORT TRANSCRIPTION REGULATOR RGT1-RELATED-RELATED"/>
    <property type="match status" value="1"/>
</dbReference>
<reference evidence="3 4" key="1">
    <citation type="submission" date="2018-06" db="EMBL/GenBank/DDBJ databases">
        <title>Comparative genomics reveals the genomic features of Rhizophagus irregularis, R. cerebriforme, R. diaphanum and Gigaspora rosea, and their symbiotic lifestyle signature.</title>
        <authorList>
            <person name="Morin E."/>
            <person name="San Clemente H."/>
            <person name="Chen E.C.H."/>
            <person name="De La Providencia I."/>
            <person name="Hainaut M."/>
            <person name="Kuo A."/>
            <person name="Kohler A."/>
            <person name="Murat C."/>
            <person name="Tang N."/>
            <person name="Roy S."/>
            <person name="Loubradou J."/>
            <person name="Henrissat B."/>
            <person name="Grigoriev I.V."/>
            <person name="Corradi N."/>
            <person name="Roux C."/>
            <person name="Martin F.M."/>
        </authorList>
    </citation>
    <scope>NUCLEOTIDE SEQUENCE [LARGE SCALE GENOMIC DNA]</scope>
    <source>
        <strain evidence="3 4">DAOM 194757</strain>
    </source>
</reference>
<gene>
    <name evidence="3" type="ORF">C2G38_2112343</name>
</gene>
<dbReference type="PANTHER" id="PTHR31668:SF30">
    <property type="entry name" value="ZN(II)2CYS6 TRANSCRIPTION FACTOR (EUROFUNG)"/>
    <property type="match status" value="1"/>
</dbReference>
<proteinExistence type="predicted"/>
<sequence length="208" mass="23872">MNRAQPRRSRSYTSLACTNCQRKHTKCSGKGPCINCKEKSLECHFISGKKRGPKEKSLGINRFEASQITENHNTINNLEFTDYSKYSLHNNYNFYNGLTLMQPMQPQNCNDPITNYNSYDLNSFIFNGEPSSMELQQQNGFQEVIYGIFIIPVNVSPNTSFNNNCNFENNLLTGTCLPNYYSLYSFEPSNSSNLFNNQSTTNISIYYQ</sequence>
<dbReference type="EMBL" id="QKWP01001575">
    <property type="protein sequence ID" value="RIB07965.1"/>
    <property type="molecule type" value="Genomic_DNA"/>
</dbReference>
<name>A0A397UCB0_9GLOM</name>
<dbReference type="InterPro" id="IPR036864">
    <property type="entry name" value="Zn2-C6_fun-type_DNA-bd_sf"/>
</dbReference>
<evidence type="ECO:0000313" key="4">
    <source>
        <dbReference type="Proteomes" id="UP000266673"/>
    </source>
</evidence>
<dbReference type="SMART" id="SM00066">
    <property type="entry name" value="GAL4"/>
    <property type="match status" value="1"/>
</dbReference>
<dbReference type="Proteomes" id="UP000266673">
    <property type="component" value="Unassembled WGS sequence"/>
</dbReference>
<dbReference type="SUPFAM" id="SSF57701">
    <property type="entry name" value="Zn2/Cys6 DNA-binding domain"/>
    <property type="match status" value="1"/>
</dbReference>
<accession>A0A397UCB0</accession>
<evidence type="ECO:0000259" key="2">
    <source>
        <dbReference type="PROSITE" id="PS50048"/>
    </source>
</evidence>
<dbReference type="InterPro" id="IPR050797">
    <property type="entry name" value="Carb_Metab_Trans_Reg"/>
</dbReference>
<keyword evidence="4" id="KW-1185">Reference proteome</keyword>
<dbReference type="PROSITE" id="PS50048">
    <property type="entry name" value="ZN2_CY6_FUNGAL_2"/>
    <property type="match status" value="1"/>
</dbReference>
<evidence type="ECO:0000256" key="1">
    <source>
        <dbReference type="ARBA" id="ARBA00023242"/>
    </source>
</evidence>
<dbReference type="CDD" id="cd00067">
    <property type="entry name" value="GAL4"/>
    <property type="match status" value="1"/>
</dbReference>
<protein>
    <recommendedName>
        <fullName evidence="2">Zn(2)-C6 fungal-type domain-containing protein</fullName>
    </recommendedName>
</protein>
<keyword evidence="1" id="KW-0539">Nucleus</keyword>
<organism evidence="3 4">
    <name type="scientific">Gigaspora rosea</name>
    <dbReference type="NCBI Taxonomy" id="44941"/>
    <lineage>
        <taxon>Eukaryota</taxon>
        <taxon>Fungi</taxon>
        <taxon>Fungi incertae sedis</taxon>
        <taxon>Mucoromycota</taxon>
        <taxon>Glomeromycotina</taxon>
        <taxon>Glomeromycetes</taxon>
        <taxon>Diversisporales</taxon>
        <taxon>Gigasporaceae</taxon>
        <taxon>Gigaspora</taxon>
    </lineage>
</organism>
<dbReference type="InterPro" id="IPR001138">
    <property type="entry name" value="Zn2Cys6_DnaBD"/>
</dbReference>
<dbReference type="Gene3D" id="4.10.240.10">
    <property type="entry name" value="Zn(2)-C6 fungal-type DNA-binding domain"/>
    <property type="match status" value="1"/>
</dbReference>
<evidence type="ECO:0000313" key="3">
    <source>
        <dbReference type="EMBL" id="RIB07965.1"/>
    </source>
</evidence>
<dbReference type="GO" id="GO:0008270">
    <property type="term" value="F:zinc ion binding"/>
    <property type="evidence" value="ECO:0007669"/>
    <property type="project" value="InterPro"/>
</dbReference>